<gene>
    <name evidence="1" type="ORF">LSG31_13465</name>
</gene>
<reference evidence="1" key="1">
    <citation type="submission" date="2021-12" db="EMBL/GenBank/DDBJ databases">
        <title>Alicyclobacillaceae gen. nov., sp. nov., isolated from chalcocite enrichment system.</title>
        <authorList>
            <person name="Jiang Z."/>
        </authorList>
    </citation>
    <scope>NUCLEOTIDE SEQUENCE</scope>
    <source>
        <strain evidence="1">MYW30-H2</strain>
    </source>
</reference>
<organism evidence="1 2">
    <name type="scientific">Fodinisporobacter ferrooxydans</name>
    <dbReference type="NCBI Taxonomy" id="2901836"/>
    <lineage>
        <taxon>Bacteria</taxon>
        <taxon>Bacillati</taxon>
        <taxon>Bacillota</taxon>
        <taxon>Bacilli</taxon>
        <taxon>Bacillales</taxon>
        <taxon>Alicyclobacillaceae</taxon>
        <taxon>Fodinisporobacter</taxon>
    </lineage>
</organism>
<accession>A0ABY4CFZ8</accession>
<dbReference type="RefSeq" id="WP_347435620.1">
    <property type="nucleotide sequence ID" value="NZ_CP089291.1"/>
</dbReference>
<keyword evidence="2" id="KW-1185">Reference proteome</keyword>
<dbReference type="Proteomes" id="UP000830167">
    <property type="component" value="Chromosome"/>
</dbReference>
<sequence>MTGWLGTAIVAVILALSCIYSYSLLQLFFSIRKCPDCGRIMQKVKYQNQNPIPQDRDTIVCECPFCQSKHFSSRSGKKLTLHP</sequence>
<dbReference type="EMBL" id="CP089291">
    <property type="protein sequence ID" value="UOF88939.1"/>
    <property type="molecule type" value="Genomic_DNA"/>
</dbReference>
<evidence type="ECO:0000313" key="1">
    <source>
        <dbReference type="EMBL" id="UOF88939.1"/>
    </source>
</evidence>
<name>A0ABY4CFZ8_9BACL</name>
<evidence type="ECO:0000313" key="2">
    <source>
        <dbReference type="Proteomes" id="UP000830167"/>
    </source>
</evidence>
<proteinExistence type="predicted"/>
<protein>
    <submittedName>
        <fullName evidence="1">Uncharacterized protein</fullName>
    </submittedName>
</protein>